<dbReference type="GO" id="GO:0006508">
    <property type="term" value="P:proteolysis"/>
    <property type="evidence" value="ECO:0007669"/>
    <property type="project" value="UniProtKB-KW"/>
</dbReference>
<dbReference type="PROSITE" id="PS00639">
    <property type="entry name" value="THIOL_PROTEASE_HIS"/>
    <property type="match status" value="1"/>
</dbReference>
<dbReference type="PROSITE" id="PS00640">
    <property type="entry name" value="THIOL_PROTEASE_ASN"/>
    <property type="match status" value="1"/>
</dbReference>
<dbReference type="Gene3D" id="3.90.70.10">
    <property type="entry name" value="Cysteine proteinases"/>
    <property type="match status" value="1"/>
</dbReference>
<dbReference type="InterPro" id="IPR025661">
    <property type="entry name" value="Pept_asp_AS"/>
</dbReference>
<evidence type="ECO:0000256" key="2">
    <source>
        <dbReference type="ARBA" id="ARBA00022670"/>
    </source>
</evidence>
<sequence length="328" mass="36016">MNSLLLITLVAPLLSLKANSHDIAERINSMQSTWKAQPNHVTERGIENLKKMLGARLEKIQFLPVKPERRLINLNIPDSFDARSKWPGCTTISSVKDQSDCGSCWAVAAASSMSDRLCIASGGKINVNISSEQVLSCCSYCGDGCNGGYPDEAWKYASRAGIVSGGDYGSDEGCQPYAISPCSSNPTKGLPRCVDDVDTPMCYRECTNIFYRRSFYNDLHKFQSPYRISSSVASIQAEIMENGPVEAAFTVYADFNYYNRGVYQYTFGRAVGGHAIRIIGWGTENNVDYWLCANSWTPSWGEGGFFKIARGTNECGIEDSVIAGLPDL</sequence>
<name>A0A7U3RXB6_9HEMI</name>
<dbReference type="SUPFAM" id="SSF54001">
    <property type="entry name" value="Cysteine proteinases"/>
    <property type="match status" value="1"/>
</dbReference>
<dbReference type="Pfam" id="PF00112">
    <property type="entry name" value="Peptidase_C1"/>
    <property type="match status" value="1"/>
</dbReference>
<evidence type="ECO:0000256" key="1">
    <source>
        <dbReference type="ARBA" id="ARBA00008455"/>
    </source>
</evidence>
<dbReference type="PANTHER" id="PTHR12411">
    <property type="entry name" value="CYSTEINE PROTEASE FAMILY C1-RELATED"/>
    <property type="match status" value="1"/>
</dbReference>
<keyword evidence="2" id="KW-0645">Protease</keyword>
<evidence type="ECO:0000259" key="9">
    <source>
        <dbReference type="SMART" id="SM00645"/>
    </source>
</evidence>
<dbReference type="InterPro" id="IPR000169">
    <property type="entry name" value="Pept_cys_AS"/>
</dbReference>
<evidence type="ECO:0000256" key="3">
    <source>
        <dbReference type="ARBA" id="ARBA00022729"/>
    </source>
</evidence>
<evidence type="ECO:0000256" key="7">
    <source>
        <dbReference type="ARBA" id="ARBA00023157"/>
    </source>
</evidence>
<accession>A0A7U3RXB6</accession>
<keyword evidence="6" id="KW-0865">Zymogen</keyword>
<dbReference type="InterPro" id="IPR000668">
    <property type="entry name" value="Peptidase_C1A_C"/>
</dbReference>
<evidence type="ECO:0000256" key="6">
    <source>
        <dbReference type="ARBA" id="ARBA00023145"/>
    </source>
</evidence>
<evidence type="ECO:0000256" key="5">
    <source>
        <dbReference type="ARBA" id="ARBA00022807"/>
    </source>
</evidence>
<dbReference type="GO" id="GO:0004197">
    <property type="term" value="F:cysteine-type endopeptidase activity"/>
    <property type="evidence" value="ECO:0007669"/>
    <property type="project" value="UniProtKB-EC"/>
</dbReference>
<dbReference type="InterPro" id="IPR025660">
    <property type="entry name" value="Pept_his_AS"/>
</dbReference>
<reference evidence="10" key="1">
    <citation type="journal article" date="2020" name="Insect Biochem. Mol. Biol.">
        <title>Cathepsins L and B in Dysdercus peruvianus, Rhodnius prolixus, and Mahanarva fimbriolata. Looking for enzyme adaptations to digestion.</title>
        <authorList>
            <person name="Pimentel A.C."/>
            <person name="Dias R.O."/>
            <person name="Bifano T.D."/>
            <person name="Genta F.A."/>
            <person name="Ferreira C."/>
            <person name="Terra W.R."/>
        </authorList>
    </citation>
    <scope>NUCLEOTIDE SEQUENCE</scope>
</reference>
<dbReference type="EMBL" id="MT452047">
    <property type="protein sequence ID" value="QOV03101.1"/>
    <property type="molecule type" value="mRNA"/>
</dbReference>
<feature type="domain" description="Peptidase C1A papain C-terminal" evidence="9">
    <location>
        <begin position="76"/>
        <end position="325"/>
    </location>
</feature>
<dbReference type="PRINTS" id="PR00705">
    <property type="entry name" value="PAPAIN"/>
</dbReference>
<feature type="chain" id="PRO_5030789960" evidence="8">
    <location>
        <begin position="21"/>
        <end position="328"/>
    </location>
</feature>
<keyword evidence="5" id="KW-0788">Thiol protease</keyword>
<dbReference type="EC" id="3.4.22.15" evidence="10"/>
<dbReference type="SMART" id="SM00645">
    <property type="entry name" value="Pept_C1"/>
    <property type="match status" value="1"/>
</dbReference>
<keyword evidence="7" id="KW-1015">Disulfide bond</keyword>
<dbReference type="FunFam" id="3.90.70.10:FF:000031">
    <property type="entry name" value="Cathepsin B"/>
    <property type="match status" value="1"/>
</dbReference>
<keyword evidence="4 10" id="KW-0378">Hydrolase</keyword>
<organism evidence="10">
    <name type="scientific">Mahanarva fimbriolata</name>
    <dbReference type="NCBI Taxonomy" id="672148"/>
    <lineage>
        <taxon>Eukaryota</taxon>
        <taxon>Metazoa</taxon>
        <taxon>Ecdysozoa</taxon>
        <taxon>Arthropoda</taxon>
        <taxon>Hexapoda</taxon>
        <taxon>Insecta</taxon>
        <taxon>Pterygota</taxon>
        <taxon>Neoptera</taxon>
        <taxon>Paraneoptera</taxon>
        <taxon>Hemiptera</taxon>
        <taxon>Auchenorrhyncha</taxon>
        <taxon>Cercopoidea</taxon>
        <taxon>Cercopidae</taxon>
        <taxon>Ischnorhininae</taxon>
        <taxon>Mahanarva</taxon>
    </lineage>
</organism>
<comment type="similarity">
    <text evidence="1">Belongs to the peptidase C1 family.</text>
</comment>
<proteinExistence type="evidence at transcript level"/>
<feature type="signal peptide" evidence="8">
    <location>
        <begin position="1"/>
        <end position="20"/>
    </location>
</feature>
<dbReference type="AlphaFoldDB" id="A0A7U3RXB6"/>
<keyword evidence="3 8" id="KW-0732">Signal</keyword>
<evidence type="ECO:0000256" key="8">
    <source>
        <dbReference type="SAM" id="SignalP"/>
    </source>
</evidence>
<protein>
    <submittedName>
        <fullName evidence="10">Cathepsin B7</fullName>
        <ecNumber evidence="10">3.4.22.15</ecNumber>
    </submittedName>
</protein>
<dbReference type="InterPro" id="IPR038765">
    <property type="entry name" value="Papain-like_cys_pep_sf"/>
</dbReference>
<dbReference type="PROSITE" id="PS00139">
    <property type="entry name" value="THIOL_PROTEASE_CYS"/>
    <property type="match status" value="1"/>
</dbReference>
<evidence type="ECO:0000256" key="4">
    <source>
        <dbReference type="ARBA" id="ARBA00022801"/>
    </source>
</evidence>
<dbReference type="CDD" id="cd02620">
    <property type="entry name" value="Peptidase_C1A_CathepsinB"/>
    <property type="match status" value="1"/>
</dbReference>
<dbReference type="InterPro" id="IPR013128">
    <property type="entry name" value="Peptidase_C1A"/>
</dbReference>
<evidence type="ECO:0000313" key="10">
    <source>
        <dbReference type="EMBL" id="QOV03101.1"/>
    </source>
</evidence>